<keyword evidence="2" id="KW-1185">Reference proteome</keyword>
<accession>A0A4V2UN48</accession>
<proteinExistence type="predicted"/>
<dbReference type="EMBL" id="SLZU01000014">
    <property type="protein sequence ID" value="TCS60441.1"/>
    <property type="molecule type" value="Genomic_DNA"/>
</dbReference>
<sequence length="115" mass="12280">MRVNKISIAPIAVPDVPLANPRGLCPAGFLRSAISEAAAGGLVRRARDLDTHSAWKTTKGAHADPPFPDAALLASARGAFAGLHAEHQPVTVAAHGKADEMSRFIPDFEREVHRW</sequence>
<evidence type="ECO:0000313" key="1">
    <source>
        <dbReference type="EMBL" id="TCS60441.1"/>
    </source>
</evidence>
<gene>
    <name evidence="1" type="ORF">EDD52_11439</name>
</gene>
<organism evidence="1 2">
    <name type="scientific">Primorskyibacter sedentarius</name>
    <dbReference type="NCBI Taxonomy" id="745311"/>
    <lineage>
        <taxon>Bacteria</taxon>
        <taxon>Pseudomonadati</taxon>
        <taxon>Pseudomonadota</taxon>
        <taxon>Alphaproteobacteria</taxon>
        <taxon>Rhodobacterales</taxon>
        <taxon>Roseobacteraceae</taxon>
        <taxon>Primorskyibacter</taxon>
    </lineage>
</organism>
<protein>
    <submittedName>
        <fullName evidence="1">Uncharacterized protein</fullName>
    </submittedName>
</protein>
<dbReference type="AlphaFoldDB" id="A0A4V2UN48"/>
<dbReference type="Proteomes" id="UP000295696">
    <property type="component" value="Unassembled WGS sequence"/>
</dbReference>
<evidence type="ECO:0000313" key="2">
    <source>
        <dbReference type="Proteomes" id="UP000295696"/>
    </source>
</evidence>
<name>A0A4V2UN48_9RHOB</name>
<comment type="caution">
    <text evidence="1">The sequence shown here is derived from an EMBL/GenBank/DDBJ whole genome shotgun (WGS) entry which is preliminary data.</text>
</comment>
<reference evidence="1 2" key="1">
    <citation type="submission" date="2019-03" db="EMBL/GenBank/DDBJ databases">
        <title>Genomic Encyclopedia of Type Strains, Phase IV (KMG-IV): sequencing the most valuable type-strain genomes for metagenomic binning, comparative biology and taxonomic classification.</title>
        <authorList>
            <person name="Goeker M."/>
        </authorList>
    </citation>
    <scope>NUCLEOTIDE SEQUENCE [LARGE SCALE GENOMIC DNA]</scope>
    <source>
        <strain evidence="1 2">DSM 104836</strain>
    </source>
</reference>